<organism evidence="2">
    <name type="scientific">bioreactor metagenome</name>
    <dbReference type="NCBI Taxonomy" id="1076179"/>
    <lineage>
        <taxon>unclassified sequences</taxon>
        <taxon>metagenomes</taxon>
        <taxon>ecological metagenomes</taxon>
    </lineage>
</organism>
<feature type="transmembrane region" description="Helical" evidence="1">
    <location>
        <begin position="71"/>
        <end position="90"/>
    </location>
</feature>
<sequence>MMPGTDTTMPETGFFASFTIFMQVLMICCPCSLGEGWKGLGSRSKRRMFPFRSDREKLVVRAPRSTPRTKAAVLFRVSAVGLLPLLVMVFPCSSRRFSESSCSTISLVEGLFKARMRAISARLSCPSARTRFKTRSLLI</sequence>
<evidence type="ECO:0000313" key="2">
    <source>
        <dbReference type="EMBL" id="MPM35198.1"/>
    </source>
</evidence>
<comment type="caution">
    <text evidence="2">The sequence shown here is derived from an EMBL/GenBank/DDBJ whole genome shotgun (WGS) entry which is preliminary data.</text>
</comment>
<feature type="transmembrane region" description="Helical" evidence="1">
    <location>
        <begin position="12"/>
        <end position="37"/>
    </location>
</feature>
<gene>
    <name evidence="2" type="ORF">SDC9_81788</name>
</gene>
<keyword evidence="1" id="KW-1133">Transmembrane helix</keyword>
<evidence type="ECO:0000256" key="1">
    <source>
        <dbReference type="SAM" id="Phobius"/>
    </source>
</evidence>
<dbReference type="AlphaFoldDB" id="A0A644Z4K0"/>
<reference evidence="2" key="1">
    <citation type="submission" date="2019-08" db="EMBL/GenBank/DDBJ databases">
        <authorList>
            <person name="Kucharzyk K."/>
            <person name="Murdoch R.W."/>
            <person name="Higgins S."/>
            <person name="Loffler F."/>
        </authorList>
    </citation>
    <scope>NUCLEOTIDE SEQUENCE</scope>
</reference>
<name>A0A644Z4K0_9ZZZZ</name>
<proteinExistence type="predicted"/>
<dbReference type="EMBL" id="VSSQ01007209">
    <property type="protein sequence ID" value="MPM35198.1"/>
    <property type="molecule type" value="Genomic_DNA"/>
</dbReference>
<keyword evidence="1" id="KW-0812">Transmembrane</keyword>
<keyword evidence="1" id="KW-0472">Membrane</keyword>
<accession>A0A644Z4K0</accession>
<protein>
    <submittedName>
        <fullName evidence="2">Uncharacterized protein</fullName>
    </submittedName>
</protein>